<keyword evidence="2 5" id="KW-0540">Nuclease</keyword>
<dbReference type="InterPro" id="IPR020579">
    <property type="entry name" value="Exonuc_VII_lsu_C"/>
</dbReference>
<name>G4NMH8_CHLT4</name>
<reference evidence="9 10" key="1">
    <citation type="journal article" date="2011" name="J. Exp. Med.">
        <title>A live-attenuated chlamydial vaccine protects against trachoma in nonhuman primates.</title>
        <authorList>
            <person name="Kari L."/>
            <person name="Whitmire W.M."/>
            <person name="Olivares-Zavaleta N."/>
            <person name="Goheen M.M."/>
            <person name="Taylor L.D."/>
            <person name="Carlson J.H."/>
            <person name="Sturdevant G.L."/>
            <person name="Lu C."/>
            <person name="Bakios L.E."/>
            <person name="Randall L.B."/>
            <person name="Parnell M.J."/>
            <person name="Zhong G."/>
            <person name="Caldwell H.D."/>
        </authorList>
    </citation>
    <scope>NUCLEOTIDE SEQUENCE [LARGE SCALE GENOMIC DNA]</scope>
    <source>
        <strain evidence="9 10">A2497</strain>
    </source>
</reference>
<dbReference type="PANTHER" id="PTHR30008">
    <property type="entry name" value="EXODEOXYRIBONUCLEASE 7 LARGE SUBUNIT"/>
    <property type="match status" value="1"/>
</dbReference>
<dbReference type="GO" id="GO:0008855">
    <property type="term" value="F:exodeoxyribonuclease VII activity"/>
    <property type="evidence" value="ECO:0007669"/>
    <property type="project" value="UniProtKB-UniRule"/>
</dbReference>
<feature type="domain" description="Exonuclease VII large subunit C-terminal" evidence="7">
    <location>
        <begin position="150"/>
        <end position="409"/>
    </location>
</feature>
<dbReference type="PATRIC" id="fig|580047.4.peg.362"/>
<dbReference type="InterPro" id="IPR025824">
    <property type="entry name" value="OB-fold_nuc-bd_dom"/>
</dbReference>
<evidence type="ECO:0000256" key="1">
    <source>
        <dbReference type="ARBA" id="ARBA00022490"/>
    </source>
</evidence>
<dbReference type="NCBIfam" id="TIGR00237">
    <property type="entry name" value="xseA"/>
    <property type="match status" value="1"/>
</dbReference>
<proteinExistence type="inferred from homology"/>
<comment type="subunit">
    <text evidence="5">Heterooligomer composed of large and small subunits.</text>
</comment>
<keyword evidence="3 5" id="KW-0378">Hydrolase</keyword>
<feature type="domain" description="OB-fold nucleic acid binding" evidence="8">
    <location>
        <begin position="35"/>
        <end position="124"/>
    </location>
</feature>
<dbReference type="EMBL" id="CP002401">
    <property type="protein sequence ID" value="AEP35172.1"/>
    <property type="molecule type" value="Genomic_DNA"/>
</dbReference>
<comment type="similarity">
    <text evidence="5 6">Belongs to the XseA family.</text>
</comment>
<comment type="function">
    <text evidence="5">Bidirectionally degrades single-stranded DNA into large acid-insoluble oligonucleotides, which are then degraded further into small acid-soluble oligonucleotides.</text>
</comment>
<sequence length="542" mass="61704">MEEPLYLQRISYPLYNKSISHNSHVPMSITSPPIEVSVLTDSIKNLLEKNFLRVVVKGELSNVSLQTSGHLYFAIKDSKAVLNGAFFHFRSKYFDRKPKDGDYVILHGKLTVYAPRGQYQIVAYALTFSGEGNLLQQFEERKQRLAAEGYFDPKRKKPLPSGARVIGVITSPTGAVIQDILRVLSRRCHQFQVILYPVTVQGATAAQEISQAIQFFNQNSMGVHALIIARGGGSIEDLWAFNEEELVKSIVASSIPIISAVGHETDFTLCDFASDVRAPTPSAAAEIVCKSSDQYRQELQNLRRYVSSHARQFIAAKKNLLTHWQRHLASVDFYHTAQQTLDYTRAALERGIETKLEYYKQRFAQYRRWLKSDVLIRIEKHLADLNQSLMLSIKNKIYTKKTSLNQLYTSCLKNELLNLQHRTQHSRNILSQLSRRLHIAIASSQQTHQECLVRLQNELSFTIQHLLTKAKERCQAIQEQASSLNPKNVLKRGFAQLFDFNKHFVIISAESLKQSDLVRVCLQDGEAVVSVKEVWLNNDKKG</sequence>
<dbReference type="Pfam" id="PF02601">
    <property type="entry name" value="Exonuc_VII_L"/>
    <property type="match status" value="1"/>
</dbReference>
<dbReference type="HAMAP" id="MF_00378">
    <property type="entry name" value="Exonuc_7_L"/>
    <property type="match status" value="1"/>
</dbReference>
<comment type="catalytic activity">
    <reaction evidence="5 6">
        <text>Exonucleolytic cleavage in either 5'- to 3'- or 3'- to 5'-direction to yield nucleoside 5'-phosphates.</text>
        <dbReference type="EC" id="3.1.11.6"/>
    </reaction>
</comment>
<evidence type="ECO:0000259" key="7">
    <source>
        <dbReference type="Pfam" id="PF02601"/>
    </source>
</evidence>
<dbReference type="AlphaFoldDB" id="G4NMH8"/>
<dbReference type="KEGG" id="cra:CTO_0356"/>
<protein>
    <recommendedName>
        <fullName evidence="5">Exodeoxyribonuclease 7 large subunit</fullName>
        <ecNumber evidence="5">3.1.11.6</ecNumber>
    </recommendedName>
    <alternativeName>
        <fullName evidence="5">Exodeoxyribonuclease VII large subunit</fullName>
        <shortName evidence="5">Exonuclease VII large subunit</shortName>
    </alternativeName>
</protein>
<dbReference type="Pfam" id="PF13742">
    <property type="entry name" value="tRNA_anti_2"/>
    <property type="match status" value="1"/>
</dbReference>
<keyword evidence="1 5" id="KW-0963">Cytoplasm</keyword>
<dbReference type="CDD" id="cd04489">
    <property type="entry name" value="ExoVII_LU_OBF"/>
    <property type="match status" value="1"/>
</dbReference>
<dbReference type="GO" id="GO:0003676">
    <property type="term" value="F:nucleic acid binding"/>
    <property type="evidence" value="ECO:0007669"/>
    <property type="project" value="InterPro"/>
</dbReference>
<accession>G4NMH8</accession>
<evidence type="ECO:0000259" key="8">
    <source>
        <dbReference type="Pfam" id="PF13742"/>
    </source>
</evidence>
<evidence type="ECO:0000313" key="9">
    <source>
        <dbReference type="EMBL" id="AEP35172.1"/>
    </source>
</evidence>
<evidence type="ECO:0000256" key="4">
    <source>
        <dbReference type="ARBA" id="ARBA00022839"/>
    </source>
</evidence>
<gene>
    <name evidence="5" type="primary">xseA</name>
    <name evidence="9" type="ordered locus">CTO_0356</name>
</gene>
<dbReference type="Proteomes" id="UP000009287">
    <property type="component" value="Chromosome"/>
</dbReference>
<evidence type="ECO:0000313" key="10">
    <source>
        <dbReference type="Proteomes" id="UP000009287"/>
    </source>
</evidence>
<evidence type="ECO:0000256" key="6">
    <source>
        <dbReference type="RuleBase" id="RU004355"/>
    </source>
</evidence>
<dbReference type="PANTHER" id="PTHR30008:SF0">
    <property type="entry name" value="EXODEOXYRIBONUCLEASE 7 LARGE SUBUNIT"/>
    <property type="match status" value="1"/>
</dbReference>
<evidence type="ECO:0000256" key="5">
    <source>
        <dbReference type="HAMAP-Rule" id="MF_00378"/>
    </source>
</evidence>
<dbReference type="InterPro" id="IPR003753">
    <property type="entry name" value="Exonuc_VII_L"/>
</dbReference>
<dbReference type="EC" id="3.1.11.6" evidence="5"/>
<dbReference type="GO" id="GO:0009318">
    <property type="term" value="C:exodeoxyribonuclease VII complex"/>
    <property type="evidence" value="ECO:0007669"/>
    <property type="project" value="UniProtKB-UniRule"/>
</dbReference>
<evidence type="ECO:0000256" key="2">
    <source>
        <dbReference type="ARBA" id="ARBA00022722"/>
    </source>
</evidence>
<evidence type="ECO:0000256" key="3">
    <source>
        <dbReference type="ARBA" id="ARBA00022801"/>
    </source>
</evidence>
<organism evidence="9 10">
    <name type="scientific">Chlamydia trachomatis serovar A (strain A2497)</name>
    <dbReference type="NCBI Taxonomy" id="580047"/>
    <lineage>
        <taxon>Bacteria</taxon>
        <taxon>Pseudomonadati</taxon>
        <taxon>Chlamydiota</taxon>
        <taxon>Chlamydiia</taxon>
        <taxon>Chlamydiales</taxon>
        <taxon>Chlamydiaceae</taxon>
        <taxon>Chlamydia/Chlamydophila group</taxon>
        <taxon>Chlamydia</taxon>
    </lineage>
</organism>
<dbReference type="GO" id="GO:0006308">
    <property type="term" value="P:DNA catabolic process"/>
    <property type="evidence" value="ECO:0007669"/>
    <property type="project" value="UniProtKB-UniRule"/>
</dbReference>
<keyword evidence="4 5" id="KW-0269">Exonuclease</keyword>
<dbReference type="GO" id="GO:0005737">
    <property type="term" value="C:cytoplasm"/>
    <property type="evidence" value="ECO:0007669"/>
    <property type="project" value="UniProtKB-SubCell"/>
</dbReference>
<comment type="subcellular location">
    <subcellularLocation>
        <location evidence="5 6">Cytoplasm</location>
    </subcellularLocation>
</comment>